<dbReference type="PIRSF" id="PIRSF006221">
    <property type="entry name" value="Ketosamine-3-kinase"/>
    <property type="match status" value="1"/>
</dbReference>
<evidence type="ECO:0000256" key="1">
    <source>
        <dbReference type="ARBA" id="ARBA00009460"/>
    </source>
</evidence>
<name>A0A5C6C1W1_9BACT</name>
<dbReference type="GO" id="GO:0016301">
    <property type="term" value="F:kinase activity"/>
    <property type="evidence" value="ECO:0007669"/>
    <property type="project" value="UniProtKB-UniRule"/>
</dbReference>
<sequence>MKPPSPANVSAAFCQLIDPSIRISEVRSVGGGCISNALKITLASERLGNRRVFAKSNEAGFIENFQSEWDGLNALAAAESIVVPKPLAVGIAAEQAWLITEWMETRPASDRFFADFGRQLAELHRVTAGNPIGWRSDNFLGSAIQPNTATACWAEFVAENRIGFQLRWAIDQQRVDAKLRRDGEAIVAAMPELLSGRADETSLLHGDLWSGNYLCGATDDHHCGVPVIIDPAVYYGCREAEFGMLKLFGSCPSEFYDAYQSTWPLPDGWQYRINVYVLYHLLNHLNLFGSGYLGQCHRVASEILRTK</sequence>
<evidence type="ECO:0000256" key="2">
    <source>
        <dbReference type="PIRNR" id="PIRNR006221"/>
    </source>
</evidence>
<dbReference type="AlphaFoldDB" id="A0A5C6C1W1"/>
<organism evidence="3 4">
    <name type="scientific">Novipirellula galeiformis</name>
    <dbReference type="NCBI Taxonomy" id="2528004"/>
    <lineage>
        <taxon>Bacteria</taxon>
        <taxon>Pseudomonadati</taxon>
        <taxon>Planctomycetota</taxon>
        <taxon>Planctomycetia</taxon>
        <taxon>Pirellulales</taxon>
        <taxon>Pirellulaceae</taxon>
        <taxon>Novipirellula</taxon>
    </lineage>
</organism>
<dbReference type="PANTHER" id="PTHR12149">
    <property type="entry name" value="FRUCTOSAMINE 3 KINASE-RELATED PROTEIN"/>
    <property type="match status" value="1"/>
</dbReference>
<dbReference type="Gene3D" id="3.90.1200.10">
    <property type="match status" value="1"/>
</dbReference>
<evidence type="ECO:0000313" key="4">
    <source>
        <dbReference type="Proteomes" id="UP000316304"/>
    </source>
</evidence>
<gene>
    <name evidence="3" type="ORF">Pla52o_50620</name>
</gene>
<dbReference type="OrthoDB" id="5291879at2"/>
<dbReference type="Pfam" id="PF03881">
    <property type="entry name" value="Fructosamin_kin"/>
    <property type="match status" value="1"/>
</dbReference>
<dbReference type="Gene3D" id="3.30.200.20">
    <property type="entry name" value="Phosphorylase Kinase, domain 1"/>
    <property type="match status" value="1"/>
</dbReference>
<dbReference type="RefSeq" id="WP_146597012.1">
    <property type="nucleotide sequence ID" value="NZ_SJPT01000011.1"/>
</dbReference>
<dbReference type="InterPro" id="IPR016477">
    <property type="entry name" value="Fructo-/Ketosamine-3-kinase"/>
</dbReference>
<reference evidence="3 4" key="1">
    <citation type="submission" date="2019-02" db="EMBL/GenBank/DDBJ databases">
        <title>Deep-cultivation of Planctomycetes and their phenomic and genomic characterization uncovers novel biology.</title>
        <authorList>
            <person name="Wiegand S."/>
            <person name="Jogler M."/>
            <person name="Boedeker C."/>
            <person name="Pinto D."/>
            <person name="Vollmers J."/>
            <person name="Rivas-Marin E."/>
            <person name="Kohn T."/>
            <person name="Peeters S.H."/>
            <person name="Heuer A."/>
            <person name="Rast P."/>
            <person name="Oberbeckmann S."/>
            <person name="Bunk B."/>
            <person name="Jeske O."/>
            <person name="Meyerdierks A."/>
            <person name="Storesund J.E."/>
            <person name="Kallscheuer N."/>
            <person name="Luecker S."/>
            <person name="Lage O.M."/>
            <person name="Pohl T."/>
            <person name="Merkel B.J."/>
            <person name="Hornburger P."/>
            <person name="Mueller R.-W."/>
            <person name="Bruemmer F."/>
            <person name="Labrenz M."/>
            <person name="Spormann A.M."/>
            <person name="Op Den Camp H."/>
            <person name="Overmann J."/>
            <person name="Amann R."/>
            <person name="Jetten M.S.M."/>
            <person name="Mascher T."/>
            <person name="Medema M.H."/>
            <person name="Devos D.P."/>
            <person name="Kaster A.-K."/>
            <person name="Ovreas L."/>
            <person name="Rohde M."/>
            <person name="Galperin M.Y."/>
            <person name="Jogler C."/>
        </authorList>
    </citation>
    <scope>NUCLEOTIDE SEQUENCE [LARGE SCALE GENOMIC DNA]</scope>
    <source>
        <strain evidence="3 4">Pla52o</strain>
    </source>
</reference>
<dbReference type="Proteomes" id="UP000316304">
    <property type="component" value="Unassembled WGS sequence"/>
</dbReference>
<keyword evidence="4" id="KW-1185">Reference proteome</keyword>
<comment type="similarity">
    <text evidence="1 2">Belongs to the fructosamine kinase family.</text>
</comment>
<dbReference type="SUPFAM" id="SSF56112">
    <property type="entry name" value="Protein kinase-like (PK-like)"/>
    <property type="match status" value="1"/>
</dbReference>
<dbReference type="InterPro" id="IPR011009">
    <property type="entry name" value="Kinase-like_dom_sf"/>
</dbReference>
<keyword evidence="2 3" id="KW-0418">Kinase</keyword>
<accession>A0A5C6C1W1</accession>
<evidence type="ECO:0000313" key="3">
    <source>
        <dbReference type="EMBL" id="TWU17506.1"/>
    </source>
</evidence>
<proteinExistence type="inferred from homology"/>
<dbReference type="EMBL" id="SJPT01000011">
    <property type="protein sequence ID" value="TWU17506.1"/>
    <property type="molecule type" value="Genomic_DNA"/>
</dbReference>
<comment type="caution">
    <text evidence="3">The sequence shown here is derived from an EMBL/GenBank/DDBJ whole genome shotgun (WGS) entry which is preliminary data.</text>
</comment>
<protein>
    <submittedName>
        <fullName evidence="3">Fructosamine kinase</fullName>
    </submittedName>
</protein>
<keyword evidence="2" id="KW-0808">Transferase</keyword>
<dbReference type="PANTHER" id="PTHR12149:SF8">
    <property type="entry name" value="PROTEIN-RIBULOSAMINE 3-KINASE"/>
    <property type="match status" value="1"/>
</dbReference>